<gene>
    <name evidence="2" type="ORF">ENKO_04510</name>
</gene>
<name>A0AA86ISF1_9ENTR</name>
<evidence type="ECO:0000313" key="3">
    <source>
        <dbReference type="Proteomes" id="UP000682928"/>
    </source>
</evidence>
<dbReference type="RefSeq" id="WP_417643188.1">
    <property type="nucleotide sequence ID" value="NZ_CAXYOL010000004.1"/>
</dbReference>
<dbReference type="AlphaFoldDB" id="A0AA86ISF1"/>
<evidence type="ECO:0000256" key="1">
    <source>
        <dbReference type="SAM" id="MobiDB-lite"/>
    </source>
</evidence>
<organism evidence="2 3">
    <name type="scientific">Enterobacter kobei</name>
    <dbReference type="NCBI Taxonomy" id="208224"/>
    <lineage>
        <taxon>Bacteria</taxon>
        <taxon>Pseudomonadati</taxon>
        <taxon>Pseudomonadota</taxon>
        <taxon>Gammaproteobacteria</taxon>
        <taxon>Enterobacterales</taxon>
        <taxon>Enterobacteriaceae</taxon>
        <taxon>Enterobacter</taxon>
        <taxon>Enterobacter cloacae complex</taxon>
    </lineage>
</organism>
<reference evidence="2" key="1">
    <citation type="submission" date="2021-04" db="EMBL/GenBank/DDBJ databases">
        <title>Difference and commonality of drug resistance evolution in various bacteria. and drug sensitivity profiles.</title>
        <authorList>
            <person name="Maeda T."/>
            <person name="Shibai A."/>
            <person name="Kawada K."/>
            <person name="Kotani H."/>
            <person name="Tarusawa Y."/>
            <person name="Tanabe K."/>
            <person name="Furusawa C."/>
        </authorList>
    </citation>
    <scope>NUCLEOTIDE SEQUENCE</scope>
    <source>
        <strain evidence="2">JCM 8580</strain>
    </source>
</reference>
<protein>
    <submittedName>
        <fullName evidence="2">Uncharacterized protein</fullName>
    </submittedName>
</protein>
<feature type="region of interest" description="Disordered" evidence="1">
    <location>
        <begin position="23"/>
        <end position="88"/>
    </location>
</feature>
<dbReference type="Proteomes" id="UP000682928">
    <property type="component" value="Chromosome"/>
</dbReference>
<dbReference type="EMBL" id="AP024590">
    <property type="protein sequence ID" value="BCU53857.1"/>
    <property type="molecule type" value="Genomic_DNA"/>
</dbReference>
<feature type="compositionally biased region" description="Polar residues" evidence="1">
    <location>
        <begin position="60"/>
        <end position="69"/>
    </location>
</feature>
<feature type="compositionally biased region" description="Basic and acidic residues" evidence="1">
    <location>
        <begin position="23"/>
        <end position="40"/>
    </location>
</feature>
<sequence length="132" mass="14632">MKGNGDFGSIISVAQAFYASKFKQIEQDHSDKNEKTTLRKKDPKKACAKKWDPYNAPPLTRNNGLQASGSEGLPPGMTGREKQNNRLTLNEENVIYGTSRHSAKARRNCSLTIYQTICVGTQGHGFLNVFGR</sequence>
<accession>A0AA86ISF1</accession>
<evidence type="ECO:0000313" key="2">
    <source>
        <dbReference type="EMBL" id="BCU53857.1"/>
    </source>
</evidence>
<proteinExistence type="predicted"/>